<reference evidence="1" key="1">
    <citation type="submission" date="2018-02" db="EMBL/GenBank/DDBJ databases">
        <title>The genomes of Aspergillus section Nigri reveals drivers in fungal speciation.</title>
        <authorList>
            <consortium name="DOE Joint Genome Institute"/>
            <person name="Vesth T.C."/>
            <person name="Nybo J."/>
            <person name="Theobald S."/>
            <person name="Brandl J."/>
            <person name="Frisvad J.C."/>
            <person name="Nielsen K.F."/>
            <person name="Lyhne E.K."/>
            <person name="Kogle M.E."/>
            <person name="Kuo A."/>
            <person name="Riley R."/>
            <person name="Clum A."/>
            <person name="Nolan M."/>
            <person name="Lipzen A."/>
            <person name="Salamov A."/>
            <person name="Henrissat B."/>
            <person name="Wiebenga A."/>
            <person name="De vries R.P."/>
            <person name="Grigoriev I.V."/>
            <person name="Mortensen U.H."/>
            <person name="Andersen M.R."/>
            <person name="Baker S.E."/>
        </authorList>
    </citation>
    <scope>NUCLEOTIDE SEQUENCE</scope>
    <source>
        <strain evidence="1">CBS 621.78</strain>
    </source>
</reference>
<accession>A0ACD1FZV8</accession>
<protein>
    <submittedName>
        <fullName evidence="1">Uncharacterized protein</fullName>
    </submittedName>
</protein>
<sequence>MQILQLTRKVEPSAPELLESSVEVIFESYTAHDGVITVKIVVRQPSLTRFGGHPLEGPADGAMNTYGILTMPPQGVRVEHDEWLRPRKSCNASASACGPLSHARGDELDCQLRLQVTNCVQQRLHLLLPDLSAVGVACMKDGYSMAIFVTKPVWWPMTVEFKSGGTLRISRYAEGFAMASHYMTEAPQIQSGRAGSMGAVASSVNEVTMPTTAPQRPIEVGMAHGTCIDDQAVGEDDFVEADIIGSEAVQVGVPRDASFQEETT</sequence>
<gene>
    <name evidence="1" type="ORF">BO95DRAFT_434792</name>
</gene>
<keyword evidence="2" id="KW-1185">Reference proteome</keyword>
<organism evidence="1 2">
    <name type="scientific">Aspergillus brunneoviolaceus CBS 621.78</name>
    <dbReference type="NCBI Taxonomy" id="1450534"/>
    <lineage>
        <taxon>Eukaryota</taxon>
        <taxon>Fungi</taxon>
        <taxon>Dikarya</taxon>
        <taxon>Ascomycota</taxon>
        <taxon>Pezizomycotina</taxon>
        <taxon>Eurotiomycetes</taxon>
        <taxon>Eurotiomycetidae</taxon>
        <taxon>Eurotiales</taxon>
        <taxon>Aspergillaceae</taxon>
        <taxon>Aspergillus</taxon>
        <taxon>Aspergillus subgen. Circumdati</taxon>
    </lineage>
</organism>
<evidence type="ECO:0000313" key="2">
    <source>
        <dbReference type="Proteomes" id="UP000249057"/>
    </source>
</evidence>
<evidence type="ECO:0000313" key="1">
    <source>
        <dbReference type="EMBL" id="RAH42487.1"/>
    </source>
</evidence>
<proteinExistence type="predicted"/>
<dbReference type="Proteomes" id="UP000249057">
    <property type="component" value="Unassembled WGS sequence"/>
</dbReference>
<dbReference type="EMBL" id="KZ825373">
    <property type="protein sequence ID" value="RAH42487.1"/>
    <property type="molecule type" value="Genomic_DNA"/>
</dbReference>
<name>A0ACD1FZV8_9EURO</name>